<dbReference type="OrthoDB" id="9807458at2"/>
<dbReference type="HAMAP" id="MF_01220_B">
    <property type="entry name" value="PyrH_B"/>
    <property type="match status" value="1"/>
</dbReference>
<dbReference type="GO" id="GO:0006225">
    <property type="term" value="P:UDP biosynthetic process"/>
    <property type="evidence" value="ECO:0007669"/>
    <property type="project" value="TreeGrafter"/>
</dbReference>
<evidence type="ECO:0000313" key="14">
    <source>
        <dbReference type="Proteomes" id="UP000017148"/>
    </source>
</evidence>
<dbReference type="Proteomes" id="UP000017148">
    <property type="component" value="Unassembled WGS sequence"/>
</dbReference>
<dbReference type="RefSeq" id="WP_022637601.1">
    <property type="nucleotide sequence ID" value="NZ_ASJR01000026.1"/>
</dbReference>
<evidence type="ECO:0000256" key="10">
    <source>
        <dbReference type="ARBA" id="ARBA00047767"/>
    </source>
</evidence>
<dbReference type="InterPro" id="IPR011817">
    <property type="entry name" value="Uridylate_kinase"/>
</dbReference>
<sequence>MSDTHRYGRILLKLSGEALAGDNATGISPEELSFICTEISDIHNAGVAVGIVVGGGNIFRGVAGEDQGVRRTTGDTVGMLSTMINSFMIQDCLERRGVPAVVLSAVQADKIAELFTVQRAESYLSQNTVVIIGGGTGNPFFTTDSAAALRCAELGCDALFKATKVDGIYDKDPVRFPDAQKIPELTHQEALEKNLQVMDVSAFSICRDNSIPILVFKMMEKRNLLRAVTGESIGSLVRKGV</sequence>
<dbReference type="eggNOG" id="COG0528">
    <property type="taxonomic scope" value="Bacteria"/>
</dbReference>
<comment type="subunit">
    <text evidence="11">Homohexamer.</text>
</comment>
<evidence type="ECO:0000256" key="1">
    <source>
        <dbReference type="ARBA" id="ARBA00004496"/>
    </source>
</evidence>
<dbReference type="PATRIC" id="fig|1313304.3.peg.2123"/>
<feature type="binding site" evidence="11">
    <location>
        <position position="169"/>
    </location>
    <ligand>
        <name>ATP</name>
        <dbReference type="ChEBI" id="CHEBI:30616"/>
    </ligand>
</feature>
<dbReference type="Gene3D" id="3.40.1160.10">
    <property type="entry name" value="Acetylglutamate kinase-like"/>
    <property type="match status" value="1"/>
</dbReference>
<dbReference type="AlphaFoldDB" id="U7D4Q4"/>
<evidence type="ECO:0000256" key="7">
    <source>
        <dbReference type="ARBA" id="ARBA00022777"/>
    </source>
</evidence>
<keyword evidence="4 11" id="KW-0963">Cytoplasm</keyword>
<dbReference type="NCBIfam" id="TIGR02075">
    <property type="entry name" value="pyrH_bact"/>
    <property type="match status" value="1"/>
</dbReference>
<dbReference type="EMBL" id="ASJR01000026">
    <property type="protein sequence ID" value="ERP30918.1"/>
    <property type="molecule type" value="Genomic_DNA"/>
</dbReference>
<evidence type="ECO:0000313" key="13">
    <source>
        <dbReference type="EMBL" id="ERP30918.1"/>
    </source>
</evidence>
<comment type="pathway">
    <text evidence="2 11">Pyrimidine metabolism; CTP biosynthesis via de novo pathway; UDP from UMP (UMPK route): step 1/1.</text>
</comment>
<dbReference type="GO" id="GO:0033862">
    <property type="term" value="F:UMP kinase activity"/>
    <property type="evidence" value="ECO:0007669"/>
    <property type="project" value="UniProtKB-EC"/>
</dbReference>
<feature type="binding site" evidence="11">
    <location>
        <begin position="13"/>
        <end position="16"/>
    </location>
    <ligand>
        <name>ATP</name>
        <dbReference type="ChEBI" id="CHEBI:30616"/>
    </ligand>
</feature>
<feature type="binding site" evidence="11">
    <location>
        <position position="60"/>
    </location>
    <ligand>
        <name>ATP</name>
        <dbReference type="ChEBI" id="CHEBI:30616"/>
    </ligand>
</feature>
<evidence type="ECO:0000256" key="5">
    <source>
        <dbReference type="ARBA" id="ARBA00022679"/>
    </source>
</evidence>
<dbReference type="UniPathway" id="UPA00159">
    <property type="reaction ID" value="UER00275"/>
</dbReference>
<dbReference type="InterPro" id="IPR001048">
    <property type="entry name" value="Asp/Glu/Uridylate_kinase"/>
</dbReference>
<name>U7D4Q4_9BACT</name>
<keyword evidence="8 11" id="KW-0067">ATP-binding</keyword>
<comment type="similarity">
    <text evidence="3 11">Belongs to the UMP kinase family.</text>
</comment>
<accession>U7D4Q4</accession>
<comment type="subcellular location">
    <subcellularLocation>
        <location evidence="1 11">Cytoplasm</location>
    </subcellularLocation>
</comment>
<comment type="catalytic activity">
    <reaction evidence="10 11">
        <text>UMP + ATP = UDP + ADP</text>
        <dbReference type="Rhea" id="RHEA:24400"/>
        <dbReference type="ChEBI" id="CHEBI:30616"/>
        <dbReference type="ChEBI" id="CHEBI:57865"/>
        <dbReference type="ChEBI" id="CHEBI:58223"/>
        <dbReference type="ChEBI" id="CHEBI:456216"/>
        <dbReference type="EC" id="2.7.4.22"/>
    </reaction>
</comment>
<protein>
    <recommendedName>
        <fullName evidence="11">Uridylate kinase</fullName>
        <shortName evidence="11">UK</shortName>
        <ecNumber evidence="11">2.7.4.22</ecNumber>
    </recommendedName>
    <alternativeName>
        <fullName evidence="11">Uridine monophosphate kinase</fullName>
        <shortName evidence="11">UMP kinase</shortName>
        <shortName evidence="11">UMPK</shortName>
    </alternativeName>
</protein>
<dbReference type="PANTHER" id="PTHR42833">
    <property type="entry name" value="URIDYLATE KINASE"/>
    <property type="match status" value="1"/>
</dbReference>
<dbReference type="PIRSF" id="PIRSF005650">
    <property type="entry name" value="Uridylate_kin"/>
    <property type="match status" value="1"/>
</dbReference>
<dbReference type="InterPro" id="IPR036393">
    <property type="entry name" value="AceGlu_kinase-like_sf"/>
</dbReference>
<dbReference type="GO" id="GO:0044210">
    <property type="term" value="P:'de novo' CTP biosynthetic process"/>
    <property type="evidence" value="ECO:0007669"/>
    <property type="project" value="UniProtKB-UniRule"/>
</dbReference>
<feature type="binding site" evidence="11">
    <location>
        <position position="172"/>
    </location>
    <ligand>
        <name>ATP</name>
        <dbReference type="ChEBI" id="CHEBI:30616"/>
    </ligand>
</feature>
<dbReference type="GO" id="GO:0005524">
    <property type="term" value="F:ATP binding"/>
    <property type="evidence" value="ECO:0007669"/>
    <property type="project" value="UniProtKB-KW"/>
</dbReference>
<evidence type="ECO:0000259" key="12">
    <source>
        <dbReference type="Pfam" id="PF00696"/>
    </source>
</evidence>
<comment type="caution">
    <text evidence="13">The sequence shown here is derived from an EMBL/GenBank/DDBJ whole genome shotgun (WGS) entry which is preliminary data.</text>
</comment>
<dbReference type="CDD" id="cd04254">
    <property type="entry name" value="AAK_UMPK-PyrH-Ec"/>
    <property type="match status" value="1"/>
</dbReference>
<keyword evidence="9 11" id="KW-0665">Pyrimidine biosynthesis</keyword>
<dbReference type="FunFam" id="3.40.1160.10:FF:000001">
    <property type="entry name" value="Uridylate kinase"/>
    <property type="match status" value="1"/>
</dbReference>
<feature type="binding site" evidence="11">
    <location>
        <position position="163"/>
    </location>
    <ligand>
        <name>ATP</name>
        <dbReference type="ChEBI" id="CHEBI:30616"/>
    </ligand>
</feature>
<dbReference type="SUPFAM" id="SSF53633">
    <property type="entry name" value="Carbamate kinase-like"/>
    <property type="match status" value="1"/>
</dbReference>
<feature type="binding site" evidence="11">
    <location>
        <begin position="136"/>
        <end position="143"/>
    </location>
    <ligand>
        <name>UMP</name>
        <dbReference type="ChEBI" id="CHEBI:57865"/>
    </ligand>
</feature>
<evidence type="ECO:0000256" key="6">
    <source>
        <dbReference type="ARBA" id="ARBA00022741"/>
    </source>
</evidence>
<organism evidence="13 14">
    <name type="scientific">Chitinivibrio alkaliphilus ACht1</name>
    <dbReference type="NCBI Taxonomy" id="1313304"/>
    <lineage>
        <taxon>Bacteria</taxon>
        <taxon>Pseudomonadati</taxon>
        <taxon>Fibrobacterota</taxon>
        <taxon>Chitinivibrionia</taxon>
        <taxon>Chitinivibrionales</taxon>
        <taxon>Chitinivibrionaceae</taxon>
        <taxon>Chitinivibrio</taxon>
    </lineage>
</organism>
<evidence type="ECO:0000256" key="11">
    <source>
        <dbReference type="HAMAP-Rule" id="MF_01220"/>
    </source>
</evidence>
<keyword evidence="5 11" id="KW-0808">Transferase</keyword>
<evidence type="ECO:0000256" key="2">
    <source>
        <dbReference type="ARBA" id="ARBA00004791"/>
    </source>
</evidence>
<comment type="activity regulation">
    <text evidence="11">Inhibited by UTP.</text>
</comment>
<evidence type="ECO:0000256" key="3">
    <source>
        <dbReference type="ARBA" id="ARBA00007614"/>
    </source>
</evidence>
<keyword evidence="14" id="KW-1185">Reference proteome</keyword>
<evidence type="ECO:0000256" key="4">
    <source>
        <dbReference type="ARBA" id="ARBA00022490"/>
    </source>
</evidence>
<dbReference type="PANTHER" id="PTHR42833:SF4">
    <property type="entry name" value="URIDYLATE KINASE PUMPKIN, CHLOROPLASTIC"/>
    <property type="match status" value="1"/>
</dbReference>
<reference evidence="13 14" key="1">
    <citation type="journal article" date="2013" name="Environ. Microbiol.">
        <title>Genome analysis of Chitinivibrio alkaliphilus gen. nov., sp. nov., a novel extremely haloalkaliphilic anaerobic chitinolytic bacterium from the candidate phylum Termite Group 3.</title>
        <authorList>
            <person name="Sorokin D.Y."/>
            <person name="Gumerov V.M."/>
            <person name="Rakitin A.L."/>
            <person name="Beletsky A.V."/>
            <person name="Damste J.S."/>
            <person name="Muyzer G."/>
            <person name="Mardanov A.V."/>
            <person name="Ravin N.V."/>
        </authorList>
    </citation>
    <scope>NUCLEOTIDE SEQUENCE [LARGE SCALE GENOMIC DNA]</scope>
    <source>
        <strain evidence="13 14">ACht1</strain>
    </source>
</reference>
<comment type="function">
    <text evidence="11">Catalyzes the reversible phosphorylation of UMP to UDP.</text>
</comment>
<dbReference type="InterPro" id="IPR015963">
    <property type="entry name" value="Uridylate_kinase_bac"/>
</dbReference>
<feature type="binding site" evidence="11">
    <location>
        <position position="56"/>
    </location>
    <ligand>
        <name>ATP</name>
        <dbReference type="ChEBI" id="CHEBI:30616"/>
    </ligand>
</feature>
<dbReference type="EC" id="2.7.4.22" evidence="11"/>
<dbReference type="GO" id="GO:0005737">
    <property type="term" value="C:cytoplasm"/>
    <property type="evidence" value="ECO:0007669"/>
    <property type="project" value="UniProtKB-SubCell"/>
</dbReference>
<dbReference type="STRING" id="1313304.CALK_2232"/>
<keyword evidence="7 11" id="KW-0418">Kinase</keyword>
<proteinExistence type="inferred from homology"/>
<feature type="domain" description="Aspartate/glutamate/uridylate kinase" evidence="12">
    <location>
        <begin position="9"/>
        <end position="216"/>
    </location>
</feature>
<keyword evidence="6 11" id="KW-0547">Nucleotide-binding</keyword>
<gene>
    <name evidence="11" type="primary">pyrH</name>
    <name evidence="13" type="ORF">CALK_2232</name>
</gene>
<comment type="caution">
    <text evidence="11">Lacks conserved residue(s) required for the propagation of feature annotation.</text>
</comment>
<dbReference type="Pfam" id="PF00696">
    <property type="entry name" value="AA_kinase"/>
    <property type="match status" value="1"/>
</dbReference>
<evidence type="ECO:0000256" key="8">
    <source>
        <dbReference type="ARBA" id="ARBA00022840"/>
    </source>
</evidence>
<feature type="binding site" evidence="11">
    <location>
        <position position="75"/>
    </location>
    <ligand>
        <name>UMP</name>
        <dbReference type="ChEBI" id="CHEBI:57865"/>
    </ligand>
</feature>
<feature type="binding site" evidence="11">
    <location>
        <position position="55"/>
    </location>
    <ligand>
        <name>UMP</name>
        <dbReference type="ChEBI" id="CHEBI:57865"/>
    </ligand>
</feature>
<evidence type="ECO:0000256" key="9">
    <source>
        <dbReference type="ARBA" id="ARBA00022975"/>
    </source>
</evidence>